<accession>A0A5C5FLC4</accession>
<feature type="transmembrane region" description="Helical" evidence="1">
    <location>
        <begin position="313"/>
        <end position="334"/>
    </location>
</feature>
<gene>
    <name evidence="2" type="ORF">DMC30DRAFT_336418</name>
</gene>
<comment type="caution">
    <text evidence="2">The sequence shown here is derived from an EMBL/GenBank/DDBJ whole genome shotgun (WGS) entry which is preliminary data.</text>
</comment>
<feature type="transmembrane region" description="Helical" evidence="1">
    <location>
        <begin position="114"/>
        <end position="135"/>
    </location>
</feature>
<proteinExistence type="predicted"/>
<feature type="non-terminal residue" evidence="2">
    <location>
        <position position="412"/>
    </location>
</feature>
<keyword evidence="1" id="KW-1133">Transmembrane helix</keyword>
<dbReference type="OrthoDB" id="2528625at2759"/>
<keyword evidence="1" id="KW-0812">Transmembrane</keyword>
<dbReference type="AlphaFoldDB" id="A0A5C5FLC4"/>
<feature type="transmembrane region" description="Helical" evidence="1">
    <location>
        <begin position="346"/>
        <end position="365"/>
    </location>
</feature>
<keyword evidence="3" id="KW-1185">Reference proteome</keyword>
<feature type="transmembrane region" description="Helical" evidence="1">
    <location>
        <begin position="207"/>
        <end position="227"/>
    </location>
</feature>
<feature type="transmembrane region" description="Helical" evidence="1">
    <location>
        <begin position="234"/>
        <end position="253"/>
    </location>
</feature>
<name>A0A5C5FLC4_9BASI</name>
<sequence length="412" mass="45946">MATIEALPAVVASLGATLTSLPATLTSVNTSLLSSLFSELALDLEPALPSLGAAQQEALLSNTTWLAAQSGQLSAVAAQLPPAELRDLSHDSLLQLIKIASTRYSIMTVHAPEIWSTLLLFAIAAGTKVALCALLSSTAICRAQDVLCKRLGGEADRDLARAKLQKPARAALGHLSNLLLGTVALVMQLVAWRLFVLPSQPIQYADYAWFSLALKLVLVGYGADLLFGDVRPEIYLHHFFTFALLFVGQLAVFETKSPKFFRLAQYLILQATTEQSTYASMVAYHFYNYLRVQNHRPQLQRRLLVVTHTLLRFTRYITFPQKLVPCAFAVYWLARMWTEIDDKAWGRAWIVWCTTILSLLMILQIRFCDDTWPLAAHIGYKLHGGPLPPRQGPVMRFLARMFCCRRTRRSNV</sequence>
<protein>
    <submittedName>
        <fullName evidence="2">Proteophosphoglycan ppg4</fullName>
    </submittedName>
</protein>
<organism evidence="2 3">
    <name type="scientific">Rhodotorula diobovata</name>
    <dbReference type="NCBI Taxonomy" id="5288"/>
    <lineage>
        <taxon>Eukaryota</taxon>
        <taxon>Fungi</taxon>
        <taxon>Dikarya</taxon>
        <taxon>Basidiomycota</taxon>
        <taxon>Pucciniomycotina</taxon>
        <taxon>Microbotryomycetes</taxon>
        <taxon>Sporidiobolales</taxon>
        <taxon>Sporidiobolaceae</taxon>
        <taxon>Rhodotorula</taxon>
    </lineage>
</organism>
<keyword evidence="1" id="KW-0472">Membrane</keyword>
<evidence type="ECO:0000313" key="3">
    <source>
        <dbReference type="Proteomes" id="UP000311382"/>
    </source>
</evidence>
<feature type="transmembrane region" description="Helical" evidence="1">
    <location>
        <begin position="171"/>
        <end position="195"/>
    </location>
</feature>
<reference evidence="2 3" key="1">
    <citation type="submission" date="2019-03" db="EMBL/GenBank/DDBJ databases">
        <title>Rhodosporidium diobovatum UCD-FST 08-225 genome sequencing, assembly, and annotation.</title>
        <authorList>
            <person name="Fakankun I.U."/>
            <person name="Fristensky B."/>
            <person name="Levin D.B."/>
        </authorList>
    </citation>
    <scope>NUCLEOTIDE SEQUENCE [LARGE SCALE GENOMIC DNA]</scope>
    <source>
        <strain evidence="2 3">UCD-FST 08-225</strain>
    </source>
</reference>
<evidence type="ECO:0000313" key="2">
    <source>
        <dbReference type="EMBL" id="TNY17102.1"/>
    </source>
</evidence>
<evidence type="ECO:0000256" key="1">
    <source>
        <dbReference type="SAM" id="Phobius"/>
    </source>
</evidence>
<dbReference type="Proteomes" id="UP000311382">
    <property type="component" value="Unassembled WGS sequence"/>
</dbReference>
<dbReference type="EMBL" id="SOZI01000246">
    <property type="protein sequence ID" value="TNY17102.1"/>
    <property type="molecule type" value="Genomic_DNA"/>
</dbReference>